<feature type="transmembrane region" description="Helical" evidence="1">
    <location>
        <begin position="52"/>
        <end position="71"/>
    </location>
</feature>
<reference evidence="3" key="1">
    <citation type="submission" date="2016-10" db="EMBL/GenBank/DDBJ databases">
        <authorList>
            <person name="de Groot N.N."/>
        </authorList>
    </citation>
    <scope>NUCLEOTIDE SEQUENCE [LARGE SCALE GENOMIC DNA]</scope>
    <source>
        <strain evidence="3">CDM_6</strain>
    </source>
</reference>
<reference evidence="4 5" key="2">
    <citation type="submission" date="2016-10" db="EMBL/GenBank/DDBJ databases">
        <authorList>
            <person name="Varghese N."/>
            <person name="Submissions S."/>
        </authorList>
    </citation>
    <scope>NUCLEOTIDE SEQUENCE [LARGE SCALE GENOMIC DNA]</scope>
    <source>
        <strain evidence="2 5">CDM_1</strain>
        <strain evidence="4">CDM_6</strain>
    </source>
</reference>
<dbReference type="Pfam" id="PF26047">
    <property type="entry name" value="DUF8015"/>
    <property type="match status" value="1"/>
</dbReference>
<feature type="transmembrane region" description="Helical" evidence="1">
    <location>
        <begin position="27"/>
        <end position="46"/>
    </location>
</feature>
<dbReference type="RefSeq" id="WP_092930199.1">
    <property type="nucleotide sequence ID" value="NZ_FMZP01000018.1"/>
</dbReference>
<evidence type="ECO:0000313" key="3">
    <source>
        <dbReference type="EMBL" id="SES98515.1"/>
    </source>
</evidence>
<dbReference type="Proteomes" id="UP000324021">
    <property type="component" value="Unassembled WGS sequence"/>
</dbReference>
<keyword evidence="1" id="KW-0472">Membrane</keyword>
<proteinExistence type="predicted"/>
<evidence type="ECO:0000313" key="5">
    <source>
        <dbReference type="Proteomes" id="UP000324021"/>
    </source>
</evidence>
<accession>A0A1I0AVS6</accession>
<evidence type="ECO:0000313" key="4">
    <source>
        <dbReference type="Proteomes" id="UP000199320"/>
    </source>
</evidence>
<sequence length="80" mass="8560">MVTRDITGIVDRSRIDDQPLTIDRYDLLLGLIPTAFVVAFLASRLLSLPFEAAVLGGAAIAALALFDGVFFRPPTGLRGT</sequence>
<dbReference type="Proteomes" id="UP000199320">
    <property type="component" value="Unassembled WGS sequence"/>
</dbReference>
<organism evidence="3 4">
    <name type="scientific">Natrinema hispanicum</name>
    <dbReference type="NCBI Taxonomy" id="392421"/>
    <lineage>
        <taxon>Archaea</taxon>
        <taxon>Methanobacteriati</taxon>
        <taxon>Methanobacteriota</taxon>
        <taxon>Stenosarchaea group</taxon>
        <taxon>Halobacteria</taxon>
        <taxon>Halobacteriales</taxon>
        <taxon>Natrialbaceae</taxon>
        <taxon>Natrinema</taxon>
    </lineage>
</organism>
<keyword evidence="1" id="KW-0812">Transmembrane</keyword>
<protein>
    <submittedName>
        <fullName evidence="3">Uncharacterized protein</fullName>
    </submittedName>
</protein>
<dbReference type="AlphaFoldDB" id="A0A1I0AVS6"/>
<dbReference type="OrthoDB" id="170259at2157"/>
<gene>
    <name evidence="3" type="ORF">SAMN04488694_10314</name>
    <name evidence="2" type="ORF">SAMN05192552_101853</name>
</gene>
<evidence type="ECO:0000256" key="1">
    <source>
        <dbReference type="SAM" id="Phobius"/>
    </source>
</evidence>
<dbReference type="EMBL" id="FMZP01000018">
    <property type="protein sequence ID" value="SDD31863.1"/>
    <property type="molecule type" value="Genomic_DNA"/>
</dbReference>
<dbReference type="STRING" id="392421.SAMN04488694_10314"/>
<keyword evidence="4" id="KW-1185">Reference proteome</keyword>
<dbReference type="EMBL" id="FOIC01000003">
    <property type="protein sequence ID" value="SES98515.1"/>
    <property type="molecule type" value="Genomic_DNA"/>
</dbReference>
<name>A0A1I0AVS6_9EURY</name>
<evidence type="ECO:0000313" key="2">
    <source>
        <dbReference type="EMBL" id="SDD31863.1"/>
    </source>
</evidence>
<keyword evidence="1" id="KW-1133">Transmembrane helix</keyword>
<dbReference type="InterPro" id="IPR058328">
    <property type="entry name" value="DUF8015"/>
</dbReference>